<protein>
    <submittedName>
        <fullName evidence="1">Uncharacterized protein</fullName>
    </submittedName>
</protein>
<sequence>MPNSSIDSYKMLPKRRFNEGVCGSVIAWLAGDGAERSKVII</sequence>
<evidence type="ECO:0000313" key="1">
    <source>
        <dbReference type="EMBL" id="AMP10917.1"/>
    </source>
</evidence>
<evidence type="ECO:0000313" key="2">
    <source>
        <dbReference type="Proteomes" id="UP000071778"/>
    </source>
</evidence>
<gene>
    <name evidence="1" type="ORF">CAter282_3211</name>
</gene>
<dbReference type="AlphaFoldDB" id="A0A127PTS1"/>
<proteinExistence type="predicted"/>
<organism evidence="1 2">
    <name type="scientific">Collimonas arenae</name>
    <dbReference type="NCBI Taxonomy" id="279058"/>
    <lineage>
        <taxon>Bacteria</taxon>
        <taxon>Pseudomonadati</taxon>
        <taxon>Pseudomonadota</taxon>
        <taxon>Betaproteobacteria</taxon>
        <taxon>Burkholderiales</taxon>
        <taxon>Oxalobacteraceae</taxon>
        <taxon>Collimonas</taxon>
    </lineage>
</organism>
<name>A0A127PTS1_9BURK</name>
<dbReference type="Proteomes" id="UP000071778">
    <property type="component" value="Chromosome"/>
</dbReference>
<dbReference type="EMBL" id="CP013235">
    <property type="protein sequence ID" value="AMP10917.1"/>
    <property type="molecule type" value="Genomic_DNA"/>
</dbReference>
<reference evidence="1 2" key="1">
    <citation type="submission" date="2015-11" db="EMBL/GenBank/DDBJ databases">
        <title>Exploring the genomic traits of fungus-feeding bacterial genus Collimonas.</title>
        <authorList>
            <person name="Song C."/>
            <person name="Schmidt R."/>
            <person name="de Jager V."/>
            <person name="Krzyzanowska D."/>
            <person name="Jongedijk E."/>
            <person name="Cankar K."/>
            <person name="Beekwilder J."/>
            <person name="van Veen A."/>
            <person name="de Boer W."/>
            <person name="van Veen J.A."/>
            <person name="Garbeva P."/>
        </authorList>
    </citation>
    <scope>NUCLEOTIDE SEQUENCE [LARGE SCALE GENOMIC DNA]</scope>
    <source>
        <strain evidence="1 2">Ter282</strain>
    </source>
</reference>
<accession>A0A127PTS1</accession>
<keyword evidence="2" id="KW-1185">Reference proteome</keyword>